<protein>
    <submittedName>
        <fullName evidence="7">ATP-binding cassette domain-containing protein</fullName>
    </submittedName>
</protein>
<evidence type="ECO:0000313" key="7">
    <source>
        <dbReference type="EMBL" id="QTD47329.1"/>
    </source>
</evidence>
<dbReference type="Gene3D" id="3.40.50.300">
    <property type="entry name" value="P-loop containing nucleotide triphosphate hydrolases"/>
    <property type="match status" value="1"/>
</dbReference>
<dbReference type="InterPro" id="IPR003593">
    <property type="entry name" value="AAA+_ATPase"/>
</dbReference>
<keyword evidence="3" id="KW-0547">Nucleotide-binding</keyword>
<keyword evidence="5" id="KW-0175">Coiled coil</keyword>
<dbReference type="GO" id="GO:0005524">
    <property type="term" value="F:ATP binding"/>
    <property type="evidence" value="ECO:0007669"/>
    <property type="project" value="UniProtKB-KW"/>
</dbReference>
<keyword evidence="1" id="KW-0472">Membrane</keyword>
<dbReference type="SMART" id="SM00382">
    <property type="entry name" value="AAA"/>
    <property type="match status" value="1"/>
</dbReference>
<evidence type="ECO:0000313" key="8">
    <source>
        <dbReference type="Proteomes" id="UP000663903"/>
    </source>
</evidence>
<dbReference type="InterPro" id="IPR027417">
    <property type="entry name" value="P-loop_NTPase"/>
</dbReference>
<keyword evidence="1" id="KW-1003">Cell membrane</keyword>
<dbReference type="PROSITE" id="PS50893">
    <property type="entry name" value="ABC_TRANSPORTER_2"/>
    <property type="match status" value="1"/>
</dbReference>
<evidence type="ECO:0000256" key="3">
    <source>
        <dbReference type="ARBA" id="ARBA00022741"/>
    </source>
</evidence>
<proteinExistence type="predicted"/>
<dbReference type="InterPro" id="IPR003439">
    <property type="entry name" value="ABC_transporter-like_ATP-bd"/>
</dbReference>
<evidence type="ECO:0000256" key="5">
    <source>
        <dbReference type="SAM" id="Coils"/>
    </source>
</evidence>
<keyword evidence="2" id="KW-0677">Repeat</keyword>
<reference evidence="7" key="1">
    <citation type="submission" date="2021-03" db="EMBL/GenBank/DDBJ databases">
        <title>Ottowia sp. 27C isolated from the cloaca of a Giant Asian pond turtle (Heosemys grandis).</title>
        <authorList>
            <person name="Spergser J."/>
            <person name="Busse H.-J."/>
        </authorList>
    </citation>
    <scope>NUCLEOTIDE SEQUENCE</scope>
    <source>
        <strain evidence="7">27C</strain>
    </source>
</reference>
<evidence type="ECO:0000259" key="6">
    <source>
        <dbReference type="PROSITE" id="PS50893"/>
    </source>
</evidence>
<evidence type="ECO:0000256" key="2">
    <source>
        <dbReference type="ARBA" id="ARBA00022737"/>
    </source>
</evidence>
<dbReference type="AlphaFoldDB" id="A0A975H4Y0"/>
<name>A0A975H4Y0_9BURK</name>
<dbReference type="CDD" id="cd03221">
    <property type="entry name" value="ABCF_EF-3"/>
    <property type="match status" value="1"/>
</dbReference>
<dbReference type="PANTHER" id="PTHR19211">
    <property type="entry name" value="ATP-BINDING TRANSPORT PROTEIN-RELATED"/>
    <property type="match status" value="1"/>
</dbReference>
<sequence length="429" mass="46652">MEKIAPMLADAEFQFEFKEPASLPNPMLAIRDAVFGYRAESAIKDGAGDAVSASANVPFDAKPELSDYATTATLHAQLAARGELPPEPQPGDRIILRGVSRTVLAGQRIGILGANGQGKSTLVKTIARTLPLLGGQVTEGKGLAIGYFAQQELDVLHPGSTPLEHMVRLARETGRAHTDDAREQQLRNFLGSFSFPGEMVMQPVGQFSGGEKARLVLAMIVWQRPNLLLLDEPTNHLDLATREALAVALNEFEGTLMLVSHDRALLRSVCDEFWLVGRGGVAPFEGDLDDYQRYLLDEAKRLREQAAGQNATDSVAACADPASATAPKDLQLAAKPAEQRRLDAQRRQQLAEKIKPLRRALQQTDQRMRTLTGERDALEQRLATPLPPPDIADAGRRLKTVGDELAALEDEWLRLSGEIEAIEQAAAPA</sequence>
<gene>
    <name evidence="7" type="ORF">J1M35_09180</name>
</gene>
<dbReference type="EMBL" id="CP071796">
    <property type="protein sequence ID" value="QTD47329.1"/>
    <property type="molecule type" value="Genomic_DNA"/>
</dbReference>
<dbReference type="Pfam" id="PF00005">
    <property type="entry name" value="ABC_tran"/>
    <property type="match status" value="1"/>
</dbReference>
<dbReference type="InterPro" id="IPR017871">
    <property type="entry name" value="ABC_transporter-like_CS"/>
</dbReference>
<dbReference type="Proteomes" id="UP000663903">
    <property type="component" value="Chromosome"/>
</dbReference>
<evidence type="ECO:0000256" key="4">
    <source>
        <dbReference type="ARBA" id="ARBA00022840"/>
    </source>
</evidence>
<organism evidence="7 8">
    <name type="scientific">Ottowia testudinis</name>
    <dbReference type="NCBI Taxonomy" id="2816950"/>
    <lineage>
        <taxon>Bacteria</taxon>
        <taxon>Pseudomonadati</taxon>
        <taxon>Pseudomonadota</taxon>
        <taxon>Betaproteobacteria</taxon>
        <taxon>Burkholderiales</taxon>
        <taxon>Comamonadaceae</taxon>
        <taxon>Ottowia</taxon>
    </lineage>
</organism>
<accession>A0A975H4Y0</accession>
<evidence type="ECO:0000256" key="1">
    <source>
        <dbReference type="ARBA" id="ARBA00022475"/>
    </source>
</evidence>
<dbReference type="InterPro" id="IPR050611">
    <property type="entry name" value="ABCF"/>
</dbReference>
<keyword evidence="4 7" id="KW-0067">ATP-binding</keyword>
<feature type="coiled-coil region" evidence="5">
    <location>
        <begin position="361"/>
        <end position="425"/>
    </location>
</feature>
<dbReference type="KEGG" id="otd:J1M35_09180"/>
<dbReference type="PROSITE" id="PS00211">
    <property type="entry name" value="ABC_TRANSPORTER_1"/>
    <property type="match status" value="1"/>
</dbReference>
<dbReference type="SUPFAM" id="SSF52540">
    <property type="entry name" value="P-loop containing nucleoside triphosphate hydrolases"/>
    <property type="match status" value="1"/>
</dbReference>
<dbReference type="GO" id="GO:0016887">
    <property type="term" value="F:ATP hydrolysis activity"/>
    <property type="evidence" value="ECO:0007669"/>
    <property type="project" value="InterPro"/>
</dbReference>
<keyword evidence="8" id="KW-1185">Reference proteome</keyword>
<dbReference type="PANTHER" id="PTHR19211:SF14">
    <property type="entry name" value="ATP-BINDING CASSETTE SUB-FAMILY F MEMBER 1"/>
    <property type="match status" value="1"/>
</dbReference>
<feature type="domain" description="ABC transporter" evidence="6">
    <location>
        <begin position="74"/>
        <end position="303"/>
    </location>
</feature>